<feature type="non-terminal residue" evidence="1">
    <location>
        <position position="1"/>
    </location>
</feature>
<dbReference type="RefSeq" id="XP_013323949.1">
    <property type="nucleotide sequence ID" value="XM_013468495.1"/>
</dbReference>
<comment type="caution">
    <text evidence="1">The sequence shown here is derived from an EMBL/GenBank/DDBJ whole genome shotgun (WGS) entry which is preliminary data.</text>
</comment>
<dbReference type="Proteomes" id="UP000053958">
    <property type="component" value="Unassembled WGS sequence"/>
</dbReference>
<proteinExistence type="predicted"/>
<reference evidence="1 2" key="1">
    <citation type="submission" date="2015-04" db="EMBL/GenBank/DDBJ databases">
        <authorList>
            <person name="Heijne W.H."/>
            <person name="Fedorova N.D."/>
            <person name="Nierman W.C."/>
            <person name="Vollebregt A.W."/>
            <person name="Zhao Z."/>
            <person name="Wu L."/>
            <person name="Kumar M."/>
            <person name="Stam H."/>
            <person name="van den Berg M.A."/>
            <person name="Pel H.J."/>
        </authorList>
    </citation>
    <scope>NUCLEOTIDE SEQUENCE [LARGE SCALE GENOMIC DNA]</scope>
    <source>
        <strain evidence="1 2">CBS 393.64</strain>
    </source>
</reference>
<evidence type="ECO:0000313" key="2">
    <source>
        <dbReference type="Proteomes" id="UP000053958"/>
    </source>
</evidence>
<name>A0A0F4YGG4_RASE3</name>
<organism evidence="1 2">
    <name type="scientific">Rasamsonia emersonii (strain ATCC 16479 / CBS 393.64 / IMI 116815)</name>
    <dbReference type="NCBI Taxonomy" id="1408163"/>
    <lineage>
        <taxon>Eukaryota</taxon>
        <taxon>Fungi</taxon>
        <taxon>Dikarya</taxon>
        <taxon>Ascomycota</taxon>
        <taxon>Pezizomycotina</taxon>
        <taxon>Eurotiomycetes</taxon>
        <taxon>Eurotiomycetidae</taxon>
        <taxon>Eurotiales</taxon>
        <taxon>Trichocomaceae</taxon>
        <taxon>Rasamsonia</taxon>
    </lineage>
</organism>
<dbReference type="GeneID" id="25320977"/>
<keyword evidence="2" id="KW-1185">Reference proteome</keyword>
<protein>
    <submittedName>
        <fullName evidence="1">Uncharacterized protein</fullName>
    </submittedName>
</protein>
<gene>
    <name evidence="1" type="ORF">T310_8842</name>
</gene>
<evidence type="ECO:0000313" key="1">
    <source>
        <dbReference type="EMBL" id="KKA17337.1"/>
    </source>
</evidence>
<accession>A0A0F4YGG4</accession>
<dbReference type="AlphaFoldDB" id="A0A0F4YGG4"/>
<sequence>YSNLLYVGETTCTVPVYVLYIQYKASFHRHPGRMYLALHTQGVCCQGTSKVITVLGLDSSLYCTTLTTKHGTDNKNYYLNSYEYTPPLSLSEREIDIYTQDTYFQTD</sequence>
<dbReference type="EMBL" id="LASV01000666">
    <property type="protein sequence ID" value="KKA17337.1"/>
    <property type="molecule type" value="Genomic_DNA"/>
</dbReference>